<dbReference type="Gene3D" id="3.60.10.10">
    <property type="entry name" value="Endonuclease/exonuclease/phosphatase"/>
    <property type="match status" value="1"/>
</dbReference>
<dbReference type="OrthoDB" id="410104at2759"/>
<dbReference type="AlphaFoldDB" id="A0A4C1Z0M3"/>
<evidence type="ECO:0000313" key="2">
    <source>
        <dbReference type="Proteomes" id="UP000299102"/>
    </source>
</evidence>
<keyword evidence="2" id="KW-1185">Reference proteome</keyword>
<dbReference type="EMBL" id="BGZK01001461">
    <property type="protein sequence ID" value="GBP80409.1"/>
    <property type="molecule type" value="Genomic_DNA"/>
</dbReference>
<gene>
    <name evidence="1" type="primary">CFDP2</name>
    <name evidence="1" type="ORF">EVAR_57663_1</name>
</gene>
<proteinExistence type="predicted"/>
<name>A0A4C1Z0M3_EUMVA</name>
<comment type="caution">
    <text evidence="1">The sequence shown here is derived from an EMBL/GenBank/DDBJ whole genome shotgun (WGS) entry which is preliminary data.</text>
</comment>
<sequence>MGDFNAQVGVRLNQNEYVLGAFCHGKRSRNGQRLVEFLMEHNLKVLNSLFKKKPKNKWTWMSPDGSYKNEIDYIITNHLKVFTDTNIITKLNFNTNHRMVRSSFKKAPEKLPRKHIRINVHNELRIPYKQDKTNYQGITKQINETTDQIQKYEILEKHLTNCCTVNNNQKTQKYQLSEQTLQLIEKRKEYITQQAKKVNNKSIAEISKKIRESIRKDRKTKRLKTLELQIQKTGGTKKALKELREAGKHWIPKLKRKEKPITNRRNINELATHFFTQLYANQNTLKYTENAHNLITPETKTDPVPEILLCEVEKAIKSQKLDKSLGPDNITNELLKGDDKD</sequence>
<evidence type="ECO:0000313" key="1">
    <source>
        <dbReference type="EMBL" id="GBP80409.1"/>
    </source>
</evidence>
<accession>A0A4C1Z0M3</accession>
<dbReference type="STRING" id="151549.A0A4C1Z0M3"/>
<dbReference type="Proteomes" id="UP000299102">
    <property type="component" value="Unassembled WGS sequence"/>
</dbReference>
<dbReference type="InterPro" id="IPR036691">
    <property type="entry name" value="Endo/exonu/phosph_ase_sf"/>
</dbReference>
<reference evidence="1 2" key="1">
    <citation type="journal article" date="2019" name="Commun. Biol.">
        <title>The bagworm genome reveals a unique fibroin gene that provides high tensile strength.</title>
        <authorList>
            <person name="Kono N."/>
            <person name="Nakamura H."/>
            <person name="Ohtoshi R."/>
            <person name="Tomita M."/>
            <person name="Numata K."/>
            <person name="Arakawa K."/>
        </authorList>
    </citation>
    <scope>NUCLEOTIDE SEQUENCE [LARGE SCALE GENOMIC DNA]</scope>
</reference>
<protein>
    <submittedName>
        <fullName evidence="1">Craniofacial development protein 2</fullName>
    </submittedName>
</protein>
<organism evidence="1 2">
    <name type="scientific">Eumeta variegata</name>
    <name type="common">Bagworm moth</name>
    <name type="synonym">Eumeta japonica</name>
    <dbReference type="NCBI Taxonomy" id="151549"/>
    <lineage>
        <taxon>Eukaryota</taxon>
        <taxon>Metazoa</taxon>
        <taxon>Ecdysozoa</taxon>
        <taxon>Arthropoda</taxon>
        <taxon>Hexapoda</taxon>
        <taxon>Insecta</taxon>
        <taxon>Pterygota</taxon>
        <taxon>Neoptera</taxon>
        <taxon>Endopterygota</taxon>
        <taxon>Lepidoptera</taxon>
        <taxon>Glossata</taxon>
        <taxon>Ditrysia</taxon>
        <taxon>Tineoidea</taxon>
        <taxon>Psychidae</taxon>
        <taxon>Oiketicinae</taxon>
        <taxon>Eumeta</taxon>
    </lineage>
</organism>